<dbReference type="PANTHER" id="PTHR30589:SF0">
    <property type="entry name" value="PHOSPHATIDYLGLYCEROL--PROLIPOPROTEIN DIACYLGLYCERYL TRANSFERASE"/>
    <property type="match status" value="1"/>
</dbReference>
<reference evidence="8 9" key="1">
    <citation type="submission" date="2024-07" db="EMBL/GenBank/DDBJ databases">
        <authorList>
            <person name="Lee S."/>
            <person name="Kang M."/>
        </authorList>
    </citation>
    <scope>NUCLEOTIDE SEQUENCE [LARGE SCALE GENOMIC DNA]</scope>
    <source>
        <strain evidence="8 9">DS6</strain>
    </source>
</reference>
<keyword evidence="2 7" id="KW-1003">Cell membrane</keyword>
<dbReference type="Pfam" id="PF01790">
    <property type="entry name" value="LGT"/>
    <property type="match status" value="1"/>
</dbReference>
<gene>
    <name evidence="7 8" type="primary">lgt</name>
    <name evidence="8" type="ORF">AB3X52_07815</name>
</gene>
<evidence type="ECO:0000256" key="5">
    <source>
        <dbReference type="ARBA" id="ARBA00022989"/>
    </source>
</evidence>
<feature type="transmembrane region" description="Helical" evidence="7">
    <location>
        <begin position="227"/>
        <end position="246"/>
    </location>
</feature>
<keyword evidence="4 7" id="KW-0812">Transmembrane</keyword>
<evidence type="ECO:0000256" key="3">
    <source>
        <dbReference type="ARBA" id="ARBA00022679"/>
    </source>
</evidence>
<accession>A0ABV3SX56</accession>
<comment type="catalytic activity">
    <reaction evidence="7">
        <text>L-cysteinyl-[prolipoprotein] + a 1,2-diacyl-sn-glycero-3-phospho-(1'-sn-glycerol) = an S-1,2-diacyl-sn-glyceryl-L-cysteinyl-[prolipoprotein] + sn-glycerol 1-phosphate + H(+)</text>
        <dbReference type="Rhea" id="RHEA:56712"/>
        <dbReference type="Rhea" id="RHEA-COMP:14679"/>
        <dbReference type="Rhea" id="RHEA-COMP:14680"/>
        <dbReference type="ChEBI" id="CHEBI:15378"/>
        <dbReference type="ChEBI" id="CHEBI:29950"/>
        <dbReference type="ChEBI" id="CHEBI:57685"/>
        <dbReference type="ChEBI" id="CHEBI:64716"/>
        <dbReference type="ChEBI" id="CHEBI:140658"/>
        <dbReference type="EC" id="2.5.1.145"/>
    </reaction>
</comment>
<sequence length="306" mass="34186">MTLGPVPLFLPSPHDGVWDLGPIPIRGYALAIVIGIIVAVWVSERRWVARGGKAGEIQDLALWAVPFGLVGGRLYHVITDHDLYFGEGRNPWAAFYVWRGGLGVWGAIALGAVGAIIAARRRGMRLWPMLDAIAPTCLLAQGLGRWGNWFNQELFGKPTDLPWALKIDADRWPAPYGPDNPPSTASAAGDYATFHPTFLYEFVWDVAMFFVVTWLDRRFKLGGGRVLALYVMAYCFGRGAIEFLRIDNVELHNVLGLRWSDWMSIILFVAAALYFAWATYRGRGRREESVYVAGREHHDPEVPSEA</sequence>
<keyword evidence="5 7" id="KW-1133">Transmembrane helix</keyword>
<dbReference type="EC" id="2.5.1.145" evidence="7"/>
<dbReference type="NCBIfam" id="TIGR00544">
    <property type="entry name" value="lgt"/>
    <property type="match status" value="1"/>
</dbReference>
<evidence type="ECO:0000256" key="4">
    <source>
        <dbReference type="ARBA" id="ARBA00022692"/>
    </source>
</evidence>
<evidence type="ECO:0000313" key="8">
    <source>
        <dbReference type="EMBL" id="MEX0427520.1"/>
    </source>
</evidence>
<name>A0ABV3SX56_9ACTN</name>
<feature type="transmembrane region" description="Helical" evidence="7">
    <location>
        <begin position="198"/>
        <end position="215"/>
    </location>
</feature>
<comment type="function">
    <text evidence="7">Catalyzes the transfer of the diacylglyceryl group from phosphatidylglycerol to the sulfhydryl group of the N-terminal cysteine of a prolipoprotein, the first step in the formation of mature lipoproteins.</text>
</comment>
<protein>
    <recommendedName>
        <fullName evidence="7">Phosphatidylglycerol--prolipoprotein diacylglyceryl transferase</fullName>
        <ecNumber evidence="7">2.5.1.145</ecNumber>
    </recommendedName>
</protein>
<keyword evidence="9" id="KW-1185">Reference proteome</keyword>
<comment type="pathway">
    <text evidence="7">Protein modification; lipoprotein biosynthesis (diacylglyceryl transfer).</text>
</comment>
<dbReference type="PROSITE" id="PS01311">
    <property type="entry name" value="LGT"/>
    <property type="match status" value="1"/>
</dbReference>
<evidence type="ECO:0000256" key="1">
    <source>
        <dbReference type="ARBA" id="ARBA00007150"/>
    </source>
</evidence>
<feature type="transmembrane region" description="Helical" evidence="7">
    <location>
        <begin position="98"/>
        <end position="119"/>
    </location>
</feature>
<feature type="transmembrane region" description="Helical" evidence="7">
    <location>
        <begin position="28"/>
        <end position="48"/>
    </location>
</feature>
<dbReference type="HAMAP" id="MF_01147">
    <property type="entry name" value="Lgt"/>
    <property type="match status" value="1"/>
</dbReference>
<dbReference type="RefSeq" id="WP_367992980.1">
    <property type="nucleotide sequence ID" value="NZ_JBFPJR010000010.1"/>
</dbReference>
<evidence type="ECO:0000256" key="6">
    <source>
        <dbReference type="ARBA" id="ARBA00023136"/>
    </source>
</evidence>
<keyword evidence="3 7" id="KW-0808">Transferase</keyword>
<dbReference type="InterPro" id="IPR001640">
    <property type="entry name" value="Lgt"/>
</dbReference>
<feature type="binding site" evidence="7">
    <location>
        <position position="145"/>
    </location>
    <ligand>
        <name>a 1,2-diacyl-sn-glycero-3-phospho-(1'-sn-glycerol)</name>
        <dbReference type="ChEBI" id="CHEBI:64716"/>
    </ligand>
</feature>
<evidence type="ECO:0000256" key="2">
    <source>
        <dbReference type="ARBA" id="ARBA00022475"/>
    </source>
</evidence>
<comment type="caution">
    <text evidence="8">The sequence shown here is derived from an EMBL/GenBank/DDBJ whole genome shotgun (WGS) entry which is preliminary data.</text>
</comment>
<comment type="similarity">
    <text evidence="1 7">Belongs to the Lgt family.</text>
</comment>
<dbReference type="EMBL" id="JBFPJR010000010">
    <property type="protein sequence ID" value="MEX0427520.1"/>
    <property type="molecule type" value="Genomic_DNA"/>
</dbReference>
<dbReference type="PANTHER" id="PTHR30589">
    <property type="entry name" value="PROLIPOPROTEIN DIACYLGLYCERYL TRANSFERASE"/>
    <property type="match status" value="1"/>
</dbReference>
<dbReference type="GO" id="GO:0008961">
    <property type="term" value="F:phosphatidylglycerol-prolipoprotein diacylglyceryl transferase activity"/>
    <property type="evidence" value="ECO:0007669"/>
    <property type="project" value="UniProtKB-EC"/>
</dbReference>
<evidence type="ECO:0000256" key="7">
    <source>
        <dbReference type="HAMAP-Rule" id="MF_01147"/>
    </source>
</evidence>
<proteinExistence type="inferred from homology"/>
<dbReference type="Proteomes" id="UP001556631">
    <property type="component" value="Unassembled WGS sequence"/>
</dbReference>
<organism evidence="8 9">
    <name type="scientific">Nocardioides eburneus</name>
    <dbReference type="NCBI Taxonomy" id="3231482"/>
    <lineage>
        <taxon>Bacteria</taxon>
        <taxon>Bacillati</taxon>
        <taxon>Actinomycetota</taxon>
        <taxon>Actinomycetes</taxon>
        <taxon>Propionibacteriales</taxon>
        <taxon>Nocardioidaceae</taxon>
        <taxon>Nocardioides</taxon>
    </lineage>
</organism>
<feature type="transmembrane region" description="Helical" evidence="7">
    <location>
        <begin position="262"/>
        <end position="280"/>
    </location>
</feature>
<comment type="subcellular location">
    <subcellularLocation>
        <location evidence="7">Cell membrane</location>
        <topology evidence="7">Multi-pass membrane protein</topology>
    </subcellularLocation>
</comment>
<keyword evidence="6 7" id="KW-0472">Membrane</keyword>
<evidence type="ECO:0000313" key="9">
    <source>
        <dbReference type="Proteomes" id="UP001556631"/>
    </source>
</evidence>